<dbReference type="AlphaFoldDB" id="A0A1I2F7E3"/>
<dbReference type="SUPFAM" id="SSF52540">
    <property type="entry name" value="P-loop containing nucleoside triphosphate hydrolases"/>
    <property type="match status" value="1"/>
</dbReference>
<keyword evidence="6" id="KW-0472">Membrane</keyword>
<evidence type="ECO:0000256" key="6">
    <source>
        <dbReference type="ARBA" id="ARBA00023136"/>
    </source>
</evidence>
<dbReference type="PANTHER" id="PTHR42788">
    <property type="entry name" value="TAURINE IMPORT ATP-BINDING PROTEIN-RELATED"/>
    <property type="match status" value="1"/>
</dbReference>
<dbReference type="InterPro" id="IPR050166">
    <property type="entry name" value="ABC_transporter_ATP-bind"/>
</dbReference>
<keyword evidence="1" id="KW-0813">Transport</keyword>
<evidence type="ECO:0000313" key="9">
    <source>
        <dbReference type="Proteomes" id="UP000198520"/>
    </source>
</evidence>
<keyword evidence="5" id="KW-1278">Translocase</keyword>
<dbReference type="SMART" id="SM00382">
    <property type="entry name" value="AAA"/>
    <property type="match status" value="1"/>
</dbReference>
<keyword evidence="9" id="KW-1185">Reference proteome</keyword>
<evidence type="ECO:0000256" key="4">
    <source>
        <dbReference type="ARBA" id="ARBA00022840"/>
    </source>
</evidence>
<proteinExistence type="predicted"/>
<dbReference type="RefSeq" id="WP_229828576.1">
    <property type="nucleotide sequence ID" value="NZ_BNAN01000002.1"/>
</dbReference>
<keyword evidence="2" id="KW-1003">Cell membrane</keyword>
<dbReference type="EMBL" id="FONZ01000002">
    <property type="protein sequence ID" value="SFF01334.1"/>
    <property type="molecule type" value="Genomic_DNA"/>
</dbReference>
<protein>
    <submittedName>
        <fullName evidence="8">Sulfonate transport system ATP-binding protein</fullName>
    </submittedName>
</protein>
<dbReference type="PROSITE" id="PS50893">
    <property type="entry name" value="ABC_TRANSPORTER_2"/>
    <property type="match status" value="1"/>
</dbReference>
<evidence type="ECO:0000256" key="5">
    <source>
        <dbReference type="ARBA" id="ARBA00022967"/>
    </source>
</evidence>
<name>A0A1I2F7E3_9MICO</name>
<dbReference type="InterPro" id="IPR017871">
    <property type="entry name" value="ABC_transporter-like_CS"/>
</dbReference>
<dbReference type="InterPro" id="IPR003439">
    <property type="entry name" value="ABC_transporter-like_ATP-bd"/>
</dbReference>
<evidence type="ECO:0000256" key="1">
    <source>
        <dbReference type="ARBA" id="ARBA00022448"/>
    </source>
</evidence>
<dbReference type="Pfam" id="PF00005">
    <property type="entry name" value="ABC_tran"/>
    <property type="match status" value="1"/>
</dbReference>
<evidence type="ECO:0000313" key="8">
    <source>
        <dbReference type="EMBL" id="SFF01334.1"/>
    </source>
</evidence>
<feature type="domain" description="ABC transporter" evidence="7">
    <location>
        <begin position="14"/>
        <end position="233"/>
    </location>
</feature>
<keyword evidence="3" id="KW-0547">Nucleotide-binding</keyword>
<evidence type="ECO:0000259" key="7">
    <source>
        <dbReference type="PROSITE" id="PS50893"/>
    </source>
</evidence>
<evidence type="ECO:0000256" key="3">
    <source>
        <dbReference type="ARBA" id="ARBA00022741"/>
    </source>
</evidence>
<dbReference type="STRING" id="285351.SAMN04488035_1177"/>
<dbReference type="PROSITE" id="PS00211">
    <property type="entry name" value="ABC_TRANSPORTER_1"/>
    <property type="match status" value="1"/>
</dbReference>
<reference evidence="9" key="1">
    <citation type="submission" date="2016-10" db="EMBL/GenBank/DDBJ databases">
        <authorList>
            <person name="Varghese N."/>
            <person name="Submissions S."/>
        </authorList>
    </citation>
    <scope>NUCLEOTIDE SEQUENCE [LARGE SCALE GENOMIC DNA]</scope>
    <source>
        <strain evidence="9">DSM 19083</strain>
    </source>
</reference>
<dbReference type="GO" id="GO:0005524">
    <property type="term" value="F:ATP binding"/>
    <property type="evidence" value="ECO:0007669"/>
    <property type="project" value="UniProtKB-KW"/>
</dbReference>
<dbReference type="Gene3D" id="3.40.50.300">
    <property type="entry name" value="P-loop containing nucleotide triphosphate hydrolases"/>
    <property type="match status" value="1"/>
</dbReference>
<organism evidence="8 9">
    <name type="scientific">Flavimobilis marinus</name>
    <dbReference type="NCBI Taxonomy" id="285351"/>
    <lineage>
        <taxon>Bacteria</taxon>
        <taxon>Bacillati</taxon>
        <taxon>Actinomycetota</taxon>
        <taxon>Actinomycetes</taxon>
        <taxon>Micrococcales</taxon>
        <taxon>Jonesiaceae</taxon>
        <taxon>Flavimobilis</taxon>
    </lineage>
</organism>
<keyword evidence="4 8" id="KW-0067">ATP-binding</keyword>
<dbReference type="GO" id="GO:0016887">
    <property type="term" value="F:ATP hydrolysis activity"/>
    <property type="evidence" value="ECO:0007669"/>
    <property type="project" value="InterPro"/>
</dbReference>
<accession>A0A1I2F7E3</accession>
<sequence>MTVPPRPTHTGGHVRVRGVTKRYGERVVLDRLDLDLAPGEVVAMLGRSGTGKSTLVRVLAGLVRPEASEQLERGSVAVAFQEPRLMPWLSVWRNVALALEGTAATPGERRSAAVDLLREVDLAARADDWPLTLSGGQAQRVALARALVRQPDLLLLDEPFAGLDALTRLTMHALVRRLQTHHRRTILLVTHDVDEAIALADTIVVLDGGRIVAAHPVRPARPTLRDELLAALGVGPAGGSGTPSPT</sequence>
<dbReference type="InterPro" id="IPR027417">
    <property type="entry name" value="P-loop_NTPase"/>
</dbReference>
<dbReference type="PANTHER" id="PTHR42788:SF17">
    <property type="entry name" value="ALIPHATIC SULFONATES IMPORT ATP-BINDING PROTEIN SSUB"/>
    <property type="match status" value="1"/>
</dbReference>
<evidence type="ECO:0000256" key="2">
    <source>
        <dbReference type="ARBA" id="ARBA00022475"/>
    </source>
</evidence>
<gene>
    <name evidence="8" type="ORF">SAMN04488035_1177</name>
</gene>
<dbReference type="Proteomes" id="UP000198520">
    <property type="component" value="Unassembled WGS sequence"/>
</dbReference>
<dbReference type="InterPro" id="IPR003593">
    <property type="entry name" value="AAA+_ATPase"/>
</dbReference>